<evidence type="ECO:0000256" key="1">
    <source>
        <dbReference type="SAM" id="MobiDB-lite"/>
    </source>
</evidence>
<name>A0A7W7YQY4_9BACT</name>
<feature type="transmembrane region" description="Helical" evidence="2">
    <location>
        <begin position="234"/>
        <end position="255"/>
    </location>
</feature>
<feature type="compositionally biased region" description="Polar residues" evidence="1">
    <location>
        <begin position="380"/>
        <end position="390"/>
    </location>
</feature>
<keyword evidence="2" id="KW-0472">Membrane</keyword>
<keyword evidence="2" id="KW-1133">Transmembrane helix</keyword>
<dbReference type="RefSeq" id="WP_184213335.1">
    <property type="nucleotide sequence ID" value="NZ_JACHIF010000017.1"/>
</dbReference>
<keyword evidence="5" id="KW-1185">Reference proteome</keyword>
<comment type="caution">
    <text evidence="4">The sequence shown here is derived from an EMBL/GenBank/DDBJ whole genome shotgun (WGS) entry which is preliminary data.</text>
</comment>
<evidence type="ECO:0000259" key="3">
    <source>
        <dbReference type="Pfam" id="PF05707"/>
    </source>
</evidence>
<keyword evidence="2" id="KW-0812">Transmembrane</keyword>
<evidence type="ECO:0000313" key="5">
    <source>
        <dbReference type="Proteomes" id="UP000534294"/>
    </source>
</evidence>
<feature type="domain" description="Zona occludens toxin N-terminal" evidence="3">
    <location>
        <begin position="4"/>
        <end position="163"/>
    </location>
</feature>
<dbReference type="InterPro" id="IPR027417">
    <property type="entry name" value="P-loop_NTPase"/>
</dbReference>
<dbReference type="EMBL" id="JACHIF010000017">
    <property type="protein sequence ID" value="MBB5040604.1"/>
    <property type="molecule type" value="Genomic_DNA"/>
</dbReference>
<dbReference type="AlphaFoldDB" id="A0A7W7YQY4"/>
<organism evidence="4 5">
    <name type="scientific">Prosthecobacter dejongeii</name>
    <dbReference type="NCBI Taxonomy" id="48465"/>
    <lineage>
        <taxon>Bacteria</taxon>
        <taxon>Pseudomonadati</taxon>
        <taxon>Verrucomicrobiota</taxon>
        <taxon>Verrucomicrobiia</taxon>
        <taxon>Verrucomicrobiales</taxon>
        <taxon>Verrucomicrobiaceae</taxon>
        <taxon>Prosthecobacter</taxon>
    </lineage>
</organism>
<dbReference type="Gene3D" id="3.40.50.300">
    <property type="entry name" value="P-loop containing nucleotide triphosphate hydrolases"/>
    <property type="match status" value="1"/>
</dbReference>
<sequence>MSFTLITGLMGGGKSYLAVETCLQAAKEGAMVHTNLPLVQEEWEALGLWDKIVILPKEPSKWIRFEKKIIDGEETEVPTSDCITGGAEGRENIVVFDEASIVFRVKDQAKNKDKHQPVFDLIALSRHVGLEIIFIAQHEDNVSADLRRLAQNRTKCIKTVGIPLVGIFAQYILGDFCRVVYQGQSKAPWLKSWHRFNPAVGKLYKTHGMAESVAMRVDATRSSKGLDAGKKKGLLLFVGGPLLCLALLCVAGWRIKRDFFGEKTKPKEAAPVVDPKAGTDKGDKPKSGDFTPGTGGLRELEWSEQDEWVLAGRVHTSSGAVVYARGGLRFAVGLNYEGAPIIEYVPYAGWHYFRTTTGRIIAVRPLRTKERETLPPVTVPGQNMAQETPTPMTPIDQGINQAIQQIKGT</sequence>
<accession>A0A7W7YQY4</accession>
<feature type="region of interest" description="Disordered" evidence="1">
    <location>
        <begin position="270"/>
        <end position="297"/>
    </location>
</feature>
<evidence type="ECO:0000256" key="2">
    <source>
        <dbReference type="SAM" id="Phobius"/>
    </source>
</evidence>
<dbReference type="Proteomes" id="UP000534294">
    <property type="component" value="Unassembled WGS sequence"/>
</dbReference>
<protein>
    <recommendedName>
        <fullName evidence="3">Zona occludens toxin N-terminal domain-containing protein</fullName>
    </recommendedName>
</protein>
<gene>
    <name evidence="4" type="ORF">HNQ64_004892</name>
</gene>
<evidence type="ECO:0000313" key="4">
    <source>
        <dbReference type="EMBL" id="MBB5040604.1"/>
    </source>
</evidence>
<dbReference type="Pfam" id="PF05707">
    <property type="entry name" value="Zot"/>
    <property type="match status" value="1"/>
</dbReference>
<dbReference type="InterPro" id="IPR008900">
    <property type="entry name" value="Zot_N"/>
</dbReference>
<feature type="region of interest" description="Disordered" evidence="1">
    <location>
        <begin position="374"/>
        <end position="395"/>
    </location>
</feature>
<feature type="compositionally biased region" description="Basic and acidic residues" evidence="1">
    <location>
        <begin position="277"/>
        <end position="287"/>
    </location>
</feature>
<proteinExistence type="predicted"/>
<reference evidence="4 5" key="1">
    <citation type="submission" date="2020-08" db="EMBL/GenBank/DDBJ databases">
        <title>Genomic Encyclopedia of Type Strains, Phase IV (KMG-IV): sequencing the most valuable type-strain genomes for metagenomic binning, comparative biology and taxonomic classification.</title>
        <authorList>
            <person name="Goeker M."/>
        </authorList>
    </citation>
    <scope>NUCLEOTIDE SEQUENCE [LARGE SCALE GENOMIC DNA]</scope>
    <source>
        <strain evidence="4 5">DSM 12251</strain>
    </source>
</reference>